<feature type="region of interest" description="Disordered" evidence="2">
    <location>
        <begin position="302"/>
        <end position="335"/>
    </location>
</feature>
<feature type="transmembrane region" description="Helical" evidence="3">
    <location>
        <begin position="680"/>
        <end position="696"/>
    </location>
</feature>
<keyword evidence="6" id="KW-1185">Reference proteome</keyword>
<name>A0A364N8L6_STELY</name>
<proteinExistence type="inferred from homology"/>
<gene>
    <name evidence="5" type="ORF">DDE83_003057</name>
</gene>
<protein>
    <submittedName>
        <fullName evidence="5">DUF1212-domain-containing protein</fullName>
    </submittedName>
</protein>
<feature type="compositionally biased region" description="Polar residues" evidence="2">
    <location>
        <begin position="798"/>
        <end position="812"/>
    </location>
</feature>
<keyword evidence="3" id="KW-1133">Transmembrane helix</keyword>
<feature type="transmembrane region" description="Helical" evidence="3">
    <location>
        <begin position="521"/>
        <end position="539"/>
    </location>
</feature>
<dbReference type="GO" id="GO:0022857">
    <property type="term" value="F:transmembrane transporter activity"/>
    <property type="evidence" value="ECO:0007669"/>
    <property type="project" value="InterPro"/>
</dbReference>
<feature type="transmembrane region" description="Helical" evidence="3">
    <location>
        <begin position="638"/>
        <end position="659"/>
    </location>
</feature>
<keyword evidence="3" id="KW-0812">Transmembrane</keyword>
<evidence type="ECO:0000256" key="2">
    <source>
        <dbReference type="SAM" id="MobiDB-lite"/>
    </source>
</evidence>
<feature type="region of interest" description="Disordered" evidence="2">
    <location>
        <begin position="1"/>
        <end position="67"/>
    </location>
</feature>
<dbReference type="PANTHER" id="PTHR31082">
    <property type="entry name" value="PHEROMONE-REGULATED MEMBRANE PROTEIN 10"/>
    <property type="match status" value="1"/>
</dbReference>
<feature type="region of interest" description="Disordered" evidence="2">
    <location>
        <begin position="368"/>
        <end position="389"/>
    </location>
</feature>
<reference evidence="6" key="1">
    <citation type="submission" date="2018-05" db="EMBL/GenBank/DDBJ databases">
        <title>Draft genome sequence of Stemphylium lycopersici strain CIDEFI 213.</title>
        <authorList>
            <person name="Medina R."/>
            <person name="Franco M.E.E."/>
            <person name="Lucentini C.G."/>
            <person name="Saparrat M.C.N."/>
            <person name="Balatti P.A."/>
        </authorList>
    </citation>
    <scope>NUCLEOTIDE SEQUENCE [LARGE SCALE GENOMIC DNA]</scope>
    <source>
        <strain evidence="6">CIDEFI 213</strain>
    </source>
</reference>
<dbReference type="Proteomes" id="UP000249619">
    <property type="component" value="Unassembled WGS sequence"/>
</dbReference>
<evidence type="ECO:0000259" key="4">
    <source>
        <dbReference type="Pfam" id="PF06738"/>
    </source>
</evidence>
<dbReference type="OrthoDB" id="413008at2759"/>
<feature type="transmembrane region" description="Helical" evidence="3">
    <location>
        <begin position="601"/>
        <end position="626"/>
    </location>
</feature>
<evidence type="ECO:0000313" key="6">
    <source>
        <dbReference type="Proteomes" id="UP000249619"/>
    </source>
</evidence>
<feature type="compositionally biased region" description="Low complexity" evidence="2">
    <location>
        <begin position="34"/>
        <end position="45"/>
    </location>
</feature>
<dbReference type="Pfam" id="PF06738">
    <property type="entry name" value="ThrE"/>
    <property type="match status" value="1"/>
</dbReference>
<feature type="compositionally biased region" description="Basic and acidic residues" evidence="2">
    <location>
        <begin position="57"/>
        <end position="67"/>
    </location>
</feature>
<feature type="transmembrane region" description="Helical" evidence="3">
    <location>
        <begin position="546"/>
        <end position="563"/>
    </location>
</feature>
<feature type="compositionally biased region" description="Low complexity" evidence="2">
    <location>
        <begin position="302"/>
        <end position="321"/>
    </location>
</feature>
<evidence type="ECO:0000313" key="5">
    <source>
        <dbReference type="EMBL" id="RAR13600.1"/>
    </source>
</evidence>
<evidence type="ECO:0000256" key="1">
    <source>
        <dbReference type="ARBA" id="ARBA00034125"/>
    </source>
</evidence>
<feature type="region of interest" description="Disordered" evidence="2">
    <location>
        <begin position="80"/>
        <end position="205"/>
    </location>
</feature>
<comment type="caution">
    <text evidence="5">The sequence shown here is derived from an EMBL/GenBank/DDBJ whole genome shotgun (WGS) entry which is preliminary data.</text>
</comment>
<feature type="domain" description="Threonine/serine exporter-like N-terminal" evidence="4">
    <location>
        <begin position="415"/>
        <end position="658"/>
    </location>
</feature>
<accession>A0A364N8L6</accession>
<evidence type="ECO:0000256" key="3">
    <source>
        <dbReference type="SAM" id="Phobius"/>
    </source>
</evidence>
<feature type="transmembrane region" description="Helical" evidence="3">
    <location>
        <begin position="820"/>
        <end position="837"/>
    </location>
</feature>
<dbReference type="InterPro" id="IPR051361">
    <property type="entry name" value="ThrE/Ser_Exporter"/>
</dbReference>
<organism evidence="5 6">
    <name type="scientific">Stemphylium lycopersici</name>
    <name type="common">Tomato gray leaf spot disease fungus</name>
    <name type="synonym">Thyrospora lycopersici</name>
    <dbReference type="NCBI Taxonomy" id="183478"/>
    <lineage>
        <taxon>Eukaryota</taxon>
        <taxon>Fungi</taxon>
        <taxon>Dikarya</taxon>
        <taxon>Ascomycota</taxon>
        <taxon>Pezizomycotina</taxon>
        <taxon>Dothideomycetes</taxon>
        <taxon>Pleosporomycetidae</taxon>
        <taxon>Pleosporales</taxon>
        <taxon>Pleosporineae</taxon>
        <taxon>Pleosporaceae</taxon>
        <taxon>Stemphylium</taxon>
    </lineage>
</organism>
<feature type="transmembrane region" description="Helical" evidence="3">
    <location>
        <begin position="890"/>
        <end position="911"/>
    </location>
</feature>
<dbReference type="PANTHER" id="PTHR31082:SF4">
    <property type="entry name" value="PHEROMONE-REGULATED MEMBRANE PROTEIN 10"/>
    <property type="match status" value="1"/>
</dbReference>
<dbReference type="AlphaFoldDB" id="A0A364N8L6"/>
<dbReference type="InterPro" id="IPR010619">
    <property type="entry name" value="ThrE-like_N"/>
</dbReference>
<dbReference type="EMBL" id="QGDH01000033">
    <property type="protein sequence ID" value="RAR13600.1"/>
    <property type="molecule type" value="Genomic_DNA"/>
</dbReference>
<sequence>MNPFQDPAGSSRQNNSDPEDHMSATPGRKRVGWSSEAAASRSAQSPEDTGSAGHNTPLERSDVSHDDLQKIRASLRLALGNENLPEEVIQEPIAAPKDVQKPRPAIRRPGPRTPPPEFYLNDQPNALDDNNESSRRPSVGQDLKERSGLAAQRRAARLSKSVGTYSAPISRRNSKELASPPVELQNLSRQYESVGETTDDDEDDPRFMKRASMILRQHTVREANGQPALSAEDLYHIEAPLRSGQVTPDAIEVEDEHVVRPTKYRTGVLGTLMKMSSNVAPPSARKTAQPAHHRTLSASTFSGASTAANSPNPSPPVSGYSTPRAGRPWFRSHHNNHSATSISQLVGTSTHSFATPAQRELGQELDEQYKKSRPGMGKRSKSDESILPFKKAKRKEEEIKIKIHLAGTLARQNYLRKLCKALMMYGAPTHRLEEYLNMSARVLEIEAQFLYMPGCMIVAFDDSSVHTSEVKLVRTSQGVDLGKLRDVHEIYKDVVHDRIGVDEATPRLDAIMARKHKFNKWLRVPMYGFASATVGPFAFQARFVDLPFCFLLGCVIGWLQLVVAPGNDLISNVFEIGASVITSFAARALGSIRHDGKEIFCFSAMAQSSIALILPGFMVLCASLELQSKHIVAGSVRMVYAIIYSLFLGFGITIGTVLYGMMDHNATSRTTCHEPMSTNFYYLFVPAFAICLQIVNQAKYKQMPSMTVIAFIGWVVNFHSSKYFQSNAQVSNTLGALAIGIAANVHARFGRHIENWCLDTWENKIRPHLVKVRKIYRRKSHGPLRASKVERSAYDPTHTGSGHTSRASSISDFTPHTRKIGYGLAAAAMLPAIFVQVPSGLSVQGSLVSGLTSADQIVRNSTGNATTLSPVDVGTSSTINSIALDVGFSVVQIAIGITVGLFLAALIVYPLGKRSRSALRRSTLGMWICVNFDSSDVSISGRRNRDIWQPTNQQHSHLHIQKFPSNSALNTVHSQLTKPATMTVTQIIHFSAPSASAADTQAHAAIKALKGTKAPDNYVLGTQTKNQRLLQLTSEWHDPSAEVTPAADEYRNTVLSSLGNPQKMFHVSFISNSSVFEAPNGPLSSPLVEFVQIFFPAEKVTDEFRTKIEKDFERFDEQCMTVARGNGGVAVGWVLEEQEHESLKKGEKAKCFFVARGWEGMQFFDEVVSTDVYKEAVEILLAWKAPWDLWHVKREF</sequence>
<feature type="region of interest" description="Disordered" evidence="2">
    <location>
        <begin position="791"/>
        <end position="812"/>
    </location>
</feature>
<comment type="similarity">
    <text evidence="1">Belongs to the ThrE exporter (TC 2.A.79) family.</text>
</comment>
<keyword evidence="3" id="KW-0472">Membrane</keyword>